<gene>
    <name evidence="1" type="ORF">LCGC14_0767010</name>
</gene>
<dbReference type="EMBL" id="LAZR01001921">
    <property type="protein sequence ID" value="KKN37087.1"/>
    <property type="molecule type" value="Genomic_DNA"/>
</dbReference>
<evidence type="ECO:0000313" key="1">
    <source>
        <dbReference type="EMBL" id="KKN37087.1"/>
    </source>
</evidence>
<reference evidence="1" key="1">
    <citation type="journal article" date="2015" name="Nature">
        <title>Complex archaea that bridge the gap between prokaryotes and eukaryotes.</title>
        <authorList>
            <person name="Spang A."/>
            <person name="Saw J.H."/>
            <person name="Jorgensen S.L."/>
            <person name="Zaremba-Niedzwiedzka K."/>
            <person name="Martijn J."/>
            <person name="Lind A.E."/>
            <person name="van Eijk R."/>
            <person name="Schleper C."/>
            <person name="Guy L."/>
            <person name="Ettema T.J."/>
        </authorList>
    </citation>
    <scope>NUCLEOTIDE SEQUENCE</scope>
</reference>
<accession>A0A0F9QJ88</accession>
<dbReference type="AlphaFoldDB" id="A0A0F9QJ88"/>
<organism evidence="1">
    <name type="scientific">marine sediment metagenome</name>
    <dbReference type="NCBI Taxonomy" id="412755"/>
    <lineage>
        <taxon>unclassified sequences</taxon>
        <taxon>metagenomes</taxon>
        <taxon>ecological metagenomes</taxon>
    </lineage>
</organism>
<sequence length="311" mass="36290">MGKLVKNHKWLPDKQGKFHLPKSISLSELHDDLEINKQSVVNLAKKLELKEEIDEGDNEGIGTNDRKKQLNLIKDKLNSLTENGLIKIENLMSSLLENSDEENDINTIFEIKEALEEATRNTSNIEKEKDKDDFNWNHLTVDEEEIIQRNYGENLINRLNEISSEYKTTNKKEMKSKNKINPKMYLKQEYDGSCQICNTRLAITKNPPLFFVYRILTLQNKRGWANLEFNVICLCPNCWSILRYGNSNLKNIFHYAEKVAENEFAAEHVDERGGSYYIIDIEILGKTREIYYSQNHMQKLTGFYRASQNSK</sequence>
<comment type="caution">
    <text evidence="1">The sequence shown here is derived from an EMBL/GenBank/DDBJ whole genome shotgun (WGS) entry which is preliminary data.</text>
</comment>
<name>A0A0F9QJ88_9ZZZZ</name>
<protein>
    <submittedName>
        <fullName evidence="1">Uncharacterized protein</fullName>
    </submittedName>
</protein>
<proteinExistence type="predicted"/>